<evidence type="ECO:0000313" key="2">
    <source>
        <dbReference type="EMBL" id="KAF3964052.1"/>
    </source>
</evidence>
<protein>
    <recommendedName>
        <fullName evidence="4">16S rRNA (uracil(1498)-N(3))-methyltransferase</fullName>
    </recommendedName>
</protein>
<keyword evidence="3" id="KW-1185">Reference proteome</keyword>
<dbReference type="Proteomes" id="UP000737018">
    <property type="component" value="Unassembled WGS sequence"/>
</dbReference>
<feature type="region of interest" description="Disordered" evidence="1">
    <location>
        <begin position="1"/>
        <end position="70"/>
    </location>
</feature>
<dbReference type="GO" id="GO:0070042">
    <property type="term" value="F:rRNA (uridine-N3-)-methyltransferase activity"/>
    <property type="evidence" value="ECO:0007669"/>
    <property type="project" value="TreeGrafter"/>
</dbReference>
<gene>
    <name evidence="2" type="ORF">CMV_011624</name>
</gene>
<evidence type="ECO:0000256" key="1">
    <source>
        <dbReference type="SAM" id="MobiDB-lite"/>
    </source>
</evidence>
<reference evidence="2" key="1">
    <citation type="submission" date="2020-03" db="EMBL/GenBank/DDBJ databases">
        <title>Castanea mollissima Vanexum genome sequencing.</title>
        <authorList>
            <person name="Staton M."/>
        </authorList>
    </citation>
    <scope>NUCLEOTIDE SEQUENCE</scope>
    <source>
        <tissue evidence="2">Leaf</tissue>
    </source>
</reference>
<dbReference type="PANTHER" id="PTHR30027:SF3">
    <property type="entry name" value="16S RRNA (URACIL(1498)-N(3))-METHYLTRANSFERASE"/>
    <property type="match status" value="1"/>
</dbReference>
<sequence length="175" mass="20060">MSGVPKRTHEESGHSSSSKYPHEDSGECPKLSSTVSGKYHSPYEMGQDARMPKIPWTEPRDADRRSPQTVFLDRRRRRSWSVIVKKEKKSPFHQMRTLTLTLKVTPIRPRFAELLSLRTLSSSSSLDYSDQSRGGLPRFFSELLPPSRGGIVRVQGDEFWHMTKVLRLSANDRAF</sequence>
<dbReference type="InterPro" id="IPR006700">
    <property type="entry name" value="RsmE"/>
</dbReference>
<dbReference type="OrthoDB" id="3465at2759"/>
<accession>A0A8J4RH24</accession>
<evidence type="ECO:0008006" key="4">
    <source>
        <dbReference type="Google" id="ProtNLM"/>
    </source>
</evidence>
<dbReference type="PANTHER" id="PTHR30027">
    <property type="entry name" value="RIBOSOMAL RNA SMALL SUBUNIT METHYLTRANSFERASE E"/>
    <property type="match status" value="1"/>
</dbReference>
<organism evidence="2 3">
    <name type="scientific">Castanea mollissima</name>
    <name type="common">Chinese chestnut</name>
    <dbReference type="NCBI Taxonomy" id="60419"/>
    <lineage>
        <taxon>Eukaryota</taxon>
        <taxon>Viridiplantae</taxon>
        <taxon>Streptophyta</taxon>
        <taxon>Embryophyta</taxon>
        <taxon>Tracheophyta</taxon>
        <taxon>Spermatophyta</taxon>
        <taxon>Magnoliopsida</taxon>
        <taxon>eudicotyledons</taxon>
        <taxon>Gunneridae</taxon>
        <taxon>Pentapetalae</taxon>
        <taxon>rosids</taxon>
        <taxon>fabids</taxon>
        <taxon>Fagales</taxon>
        <taxon>Fagaceae</taxon>
        <taxon>Castanea</taxon>
    </lineage>
</organism>
<evidence type="ECO:0000313" key="3">
    <source>
        <dbReference type="Proteomes" id="UP000737018"/>
    </source>
</evidence>
<name>A0A8J4RH24_9ROSI</name>
<dbReference type="AlphaFoldDB" id="A0A8J4RH24"/>
<dbReference type="EMBL" id="JRKL02001427">
    <property type="protein sequence ID" value="KAF3964052.1"/>
    <property type="molecule type" value="Genomic_DNA"/>
</dbReference>
<comment type="caution">
    <text evidence="2">The sequence shown here is derived from an EMBL/GenBank/DDBJ whole genome shotgun (WGS) entry which is preliminary data.</text>
</comment>
<proteinExistence type="predicted"/>
<dbReference type="GO" id="GO:0070475">
    <property type="term" value="P:rRNA base methylation"/>
    <property type="evidence" value="ECO:0007669"/>
    <property type="project" value="TreeGrafter"/>
</dbReference>